<accession>A0A9E6SQF6</accession>
<dbReference type="HAMAP" id="MF_00361">
    <property type="entry name" value="NAD_kinase"/>
    <property type="match status" value="1"/>
</dbReference>
<feature type="active site" description="Proton acceptor" evidence="6">
    <location>
        <position position="44"/>
    </location>
</feature>
<dbReference type="EMBL" id="CP060138">
    <property type="protein sequence ID" value="QQV75084.1"/>
    <property type="molecule type" value="Genomic_DNA"/>
</dbReference>
<dbReference type="InterPro" id="IPR017438">
    <property type="entry name" value="ATP-NAD_kinase_N"/>
</dbReference>
<feature type="binding site" evidence="6">
    <location>
        <position position="49"/>
    </location>
    <ligand>
        <name>NAD(+)</name>
        <dbReference type="ChEBI" id="CHEBI:57540"/>
    </ligand>
</feature>
<name>A0A9E6SQF6_9RICK</name>
<dbReference type="GO" id="GO:0003951">
    <property type="term" value="F:NAD+ kinase activity"/>
    <property type="evidence" value="ECO:0007669"/>
    <property type="project" value="UniProtKB-EC"/>
</dbReference>
<keyword evidence="6" id="KW-0067">ATP-binding</keyword>
<feature type="binding site" evidence="6">
    <location>
        <begin position="155"/>
        <end position="160"/>
    </location>
    <ligand>
        <name>NAD(+)</name>
        <dbReference type="ChEBI" id="CHEBI:57540"/>
    </ligand>
</feature>
<feature type="binding site" evidence="6">
    <location>
        <position position="152"/>
    </location>
    <ligand>
        <name>NAD(+)</name>
        <dbReference type="ChEBI" id="CHEBI:57540"/>
    </ligand>
</feature>
<dbReference type="Proteomes" id="UP000595296">
    <property type="component" value="Chromosome"/>
</dbReference>
<dbReference type="NCBIfam" id="NF003406">
    <property type="entry name" value="PRK04761.1"/>
    <property type="match status" value="1"/>
</dbReference>
<evidence type="ECO:0000313" key="7">
    <source>
        <dbReference type="EMBL" id="QQV75084.1"/>
    </source>
</evidence>
<comment type="function">
    <text evidence="6">Involved in the regulation of the intracellular balance of NAD and NADP, and is a key enzyme in the biosynthesis of NADP. Catalyzes specifically the phosphorylation on 2'-hydroxyl of the adenosine moiety of NAD to yield NADP.</text>
</comment>
<keyword evidence="1 6" id="KW-0808">Transferase</keyword>
<dbReference type="PANTHER" id="PTHR20275:SF0">
    <property type="entry name" value="NAD KINASE"/>
    <property type="match status" value="1"/>
</dbReference>
<keyword evidence="2 6" id="KW-0418">Kinase</keyword>
<dbReference type="RefSeq" id="WP_202070007.1">
    <property type="nucleotide sequence ID" value="NZ_CP060138.2"/>
</dbReference>
<dbReference type="Gene3D" id="3.40.50.10330">
    <property type="entry name" value="Probable inorganic polyphosphate/atp-NAD kinase, domain 1"/>
    <property type="match status" value="1"/>
</dbReference>
<comment type="catalytic activity">
    <reaction evidence="5 6">
        <text>NAD(+) + ATP = ADP + NADP(+) + H(+)</text>
        <dbReference type="Rhea" id="RHEA:18629"/>
        <dbReference type="ChEBI" id="CHEBI:15378"/>
        <dbReference type="ChEBI" id="CHEBI:30616"/>
        <dbReference type="ChEBI" id="CHEBI:57540"/>
        <dbReference type="ChEBI" id="CHEBI:58349"/>
        <dbReference type="ChEBI" id="CHEBI:456216"/>
        <dbReference type="EC" id="2.7.1.23"/>
    </reaction>
</comment>
<evidence type="ECO:0000313" key="8">
    <source>
        <dbReference type="Proteomes" id="UP000595296"/>
    </source>
</evidence>
<evidence type="ECO:0000256" key="2">
    <source>
        <dbReference type="ARBA" id="ARBA00022777"/>
    </source>
</evidence>
<evidence type="ECO:0000256" key="1">
    <source>
        <dbReference type="ARBA" id="ARBA00022679"/>
    </source>
</evidence>
<dbReference type="PANTHER" id="PTHR20275">
    <property type="entry name" value="NAD KINASE"/>
    <property type="match status" value="1"/>
</dbReference>
<gene>
    <name evidence="6 7" type="primary">nadK</name>
    <name evidence="7" type="ORF">H6P87_00629</name>
</gene>
<evidence type="ECO:0000256" key="6">
    <source>
        <dbReference type="HAMAP-Rule" id="MF_00361"/>
    </source>
</evidence>
<comment type="cofactor">
    <cofactor evidence="6">
        <name>a divalent metal cation</name>
        <dbReference type="ChEBI" id="CHEBI:60240"/>
    </cofactor>
</comment>
<keyword evidence="6" id="KW-0963">Cytoplasm</keyword>
<dbReference type="InterPro" id="IPR002504">
    <property type="entry name" value="NADK"/>
</dbReference>
<keyword evidence="8" id="KW-1185">Reference proteome</keyword>
<feature type="binding site" evidence="6">
    <location>
        <begin position="44"/>
        <end position="45"/>
    </location>
    <ligand>
        <name>NAD(+)</name>
        <dbReference type="ChEBI" id="CHEBI:57540"/>
    </ligand>
</feature>
<keyword evidence="6" id="KW-0547">Nucleotide-binding</keyword>
<feature type="binding site" evidence="6">
    <location>
        <position position="216"/>
    </location>
    <ligand>
        <name>NAD(+)</name>
        <dbReference type="ChEBI" id="CHEBI:57540"/>
    </ligand>
</feature>
<protein>
    <recommendedName>
        <fullName evidence="6">NAD kinase</fullName>
        <ecNumber evidence="6">2.7.1.23</ecNumber>
    </recommendedName>
    <alternativeName>
        <fullName evidence="6">ATP-dependent NAD kinase</fullName>
    </alternativeName>
</protein>
<feature type="binding site" evidence="6">
    <location>
        <position position="144"/>
    </location>
    <ligand>
        <name>NAD(+)</name>
        <dbReference type="ChEBI" id="CHEBI:57540"/>
    </ligand>
</feature>
<organism evidence="7 8">
    <name type="scientific">Rickettsia tillamookensis</name>
    <dbReference type="NCBI Taxonomy" id="2761623"/>
    <lineage>
        <taxon>Bacteria</taxon>
        <taxon>Pseudomonadati</taxon>
        <taxon>Pseudomonadota</taxon>
        <taxon>Alphaproteobacteria</taxon>
        <taxon>Rickettsiales</taxon>
        <taxon>Rickettsiaceae</taxon>
        <taxon>Rickettsieae</taxon>
        <taxon>Rickettsia</taxon>
        <taxon>spotted fever group</taxon>
    </lineage>
</organism>
<feature type="binding site" evidence="6">
    <location>
        <begin position="114"/>
        <end position="115"/>
    </location>
    <ligand>
        <name>NAD(+)</name>
        <dbReference type="ChEBI" id="CHEBI:57540"/>
    </ligand>
</feature>
<keyword evidence="3 6" id="KW-0521">NADP</keyword>
<dbReference type="Pfam" id="PF01513">
    <property type="entry name" value="NAD_kinase"/>
    <property type="match status" value="1"/>
</dbReference>
<dbReference type="SUPFAM" id="SSF111331">
    <property type="entry name" value="NAD kinase/diacylglycerol kinase-like"/>
    <property type="match status" value="1"/>
</dbReference>
<comment type="similarity">
    <text evidence="6">Belongs to the NAD kinase family.</text>
</comment>
<dbReference type="Gene3D" id="2.60.200.30">
    <property type="entry name" value="Probable inorganic polyphosphate/atp-NAD kinase, domain 2"/>
    <property type="match status" value="1"/>
</dbReference>
<dbReference type="InterPro" id="IPR017437">
    <property type="entry name" value="ATP-NAD_kinase_PpnK-typ_C"/>
</dbReference>
<evidence type="ECO:0000256" key="4">
    <source>
        <dbReference type="ARBA" id="ARBA00023027"/>
    </source>
</evidence>
<dbReference type="EC" id="2.7.1.23" evidence="6"/>
<dbReference type="InterPro" id="IPR016064">
    <property type="entry name" value="NAD/diacylglycerol_kinase_sf"/>
</dbReference>
<sequence length="255" mass="28461">MNINKIALIYNQNSKHLAIIEEIKKLYNYCKIEEAEAIIVIGGDGELLHNIHRYMNLNIPFYGVNLGSLGFLMNPLDTKNLLQNIHESTVSILNPLFMQAEDISGQIYTALAINEVSIFRKTNQAAKFRIDVNGIERMSELVADGALVATPAGSSAYNLSAGGPILPLESNMLCLTPICSFRPRRWHGALLLSSTTIKFEILNTNKRPVNATADFQEFNNITNVTVKSTKDKPIKLLFNKNHTLEDRIIKEQFGG</sequence>
<reference evidence="7 8" key="1">
    <citation type="journal article" date="2021" name="Int. J. Syst. Evol. Microbiol.">
        <title>Characterization of a novel transitional group Rickettsia species (Rickettsia tillamookensis sp. nov.) from the western black-legged tick, Ixodes pacificus.</title>
        <authorList>
            <person name="Gauthier D.T."/>
            <person name="Karpathy S.E."/>
            <person name="Grizzard S.L."/>
            <person name="Batra D."/>
            <person name="Rowe L.A."/>
            <person name="Paddock C.D."/>
        </authorList>
    </citation>
    <scope>NUCLEOTIDE SEQUENCE [LARGE SCALE GENOMIC DNA]</scope>
    <source>
        <strain evidence="7 8">Tillamook 23</strain>
    </source>
</reference>
<comment type="subcellular location">
    <subcellularLocation>
        <location evidence="6">Cytoplasm</location>
    </subcellularLocation>
</comment>
<evidence type="ECO:0000256" key="3">
    <source>
        <dbReference type="ARBA" id="ARBA00022857"/>
    </source>
</evidence>
<evidence type="ECO:0000256" key="5">
    <source>
        <dbReference type="ARBA" id="ARBA00047925"/>
    </source>
</evidence>
<proteinExistence type="inferred from homology"/>
<comment type="caution">
    <text evidence="6">Lacks conserved residue(s) required for the propagation of feature annotation.</text>
</comment>
<keyword evidence="4 6" id="KW-0520">NAD</keyword>
<dbReference type="Pfam" id="PF20143">
    <property type="entry name" value="NAD_kinase_C"/>
    <property type="match status" value="1"/>
</dbReference>